<feature type="binding site" evidence="1">
    <location>
        <position position="17"/>
    </location>
    <ligand>
        <name>Zn(2+)</name>
        <dbReference type="ChEBI" id="CHEBI:29105"/>
    </ligand>
</feature>
<evidence type="ECO:0000256" key="1">
    <source>
        <dbReference type="PROSITE-ProRule" id="PRU01263"/>
    </source>
</evidence>
<reference evidence="4" key="1">
    <citation type="journal article" date="2023" name="Insect Mol. Biol.">
        <title>Genome sequencing provides insights into the evolution of gene families encoding plant cell wall-degrading enzymes in longhorned beetles.</title>
        <authorList>
            <person name="Shin N.R."/>
            <person name="Okamura Y."/>
            <person name="Kirsch R."/>
            <person name="Pauchet Y."/>
        </authorList>
    </citation>
    <scope>NUCLEOTIDE SEQUENCE</scope>
    <source>
        <strain evidence="4">AMC_N1</strain>
    </source>
</reference>
<dbReference type="Proteomes" id="UP001162162">
    <property type="component" value="Unassembled WGS sequence"/>
</dbReference>
<feature type="region of interest" description="Disordered" evidence="2">
    <location>
        <begin position="81"/>
        <end position="119"/>
    </location>
</feature>
<sequence>MGSTAKAIMTGFICRLCSEQKKVVIHLYTSRAKKLKLLKKIKLLPISVDKYDNLPKTICEQCVSKLEAQYDLLQKIRRSNSVHRSHRMHHSNGRCPAECPLHGEDESTESEMEVQGTSS</sequence>
<organism evidence="4 5">
    <name type="scientific">Aromia moschata</name>
    <dbReference type="NCBI Taxonomy" id="1265417"/>
    <lineage>
        <taxon>Eukaryota</taxon>
        <taxon>Metazoa</taxon>
        <taxon>Ecdysozoa</taxon>
        <taxon>Arthropoda</taxon>
        <taxon>Hexapoda</taxon>
        <taxon>Insecta</taxon>
        <taxon>Pterygota</taxon>
        <taxon>Neoptera</taxon>
        <taxon>Endopterygota</taxon>
        <taxon>Coleoptera</taxon>
        <taxon>Polyphaga</taxon>
        <taxon>Cucujiformia</taxon>
        <taxon>Chrysomeloidea</taxon>
        <taxon>Cerambycidae</taxon>
        <taxon>Cerambycinae</taxon>
        <taxon>Callichromatini</taxon>
        <taxon>Aromia</taxon>
    </lineage>
</organism>
<evidence type="ECO:0000313" key="5">
    <source>
        <dbReference type="Proteomes" id="UP001162162"/>
    </source>
</evidence>
<feature type="compositionally biased region" description="Basic residues" evidence="2">
    <location>
        <begin position="81"/>
        <end position="92"/>
    </location>
</feature>
<dbReference type="PANTHER" id="PTHR39942">
    <property type="entry name" value="BCDNA.LD26519-RELATED"/>
    <property type="match status" value="1"/>
</dbReference>
<dbReference type="GO" id="GO:0005634">
    <property type="term" value="C:nucleus"/>
    <property type="evidence" value="ECO:0007669"/>
    <property type="project" value="InterPro"/>
</dbReference>
<dbReference type="SMART" id="SM00868">
    <property type="entry name" value="zf-AD"/>
    <property type="match status" value="1"/>
</dbReference>
<dbReference type="GO" id="GO:0008270">
    <property type="term" value="F:zinc ion binding"/>
    <property type="evidence" value="ECO:0007669"/>
    <property type="project" value="UniProtKB-UniRule"/>
</dbReference>
<dbReference type="EMBL" id="JAPWTK010000150">
    <property type="protein sequence ID" value="KAJ8947864.1"/>
    <property type="molecule type" value="Genomic_DNA"/>
</dbReference>
<evidence type="ECO:0000313" key="4">
    <source>
        <dbReference type="EMBL" id="KAJ8947864.1"/>
    </source>
</evidence>
<keyword evidence="1" id="KW-0862">Zinc</keyword>
<feature type="domain" description="ZAD" evidence="3">
    <location>
        <begin position="12"/>
        <end position="86"/>
    </location>
</feature>
<dbReference type="SUPFAM" id="SSF57716">
    <property type="entry name" value="Glucocorticoid receptor-like (DNA-binding domain)"/>
    <property type="match status" value="1"/>
</dbReference>
<feature type="binding site" evidence="1">
    <location>
        <position position="14"/>
    </location>
    <ligand>
        <name>Zn(2+)</name>
        <dbReference type="ChEBI" id="CHEBI:29105"/>
    </ligand>
</feature>
<dbReference type="AlphaFoldDB" id="A0AAV8YAI5"/>
<accession>A0AAV8YAI5</accession>
<keyword evidence="1" id="KW-0479">Metal-binding</keyword>
<proteinExistence type="predicted"/>
<dbReference type="Gene3D" id="3.40.1800.20">
    <property type="match status" value="1"/>
</dbReference>
<keyword evidence="5" id="KW-1185">Reference proteome</keyword>
<dbReference type="InterPro" id="IPR012934">
    <property type="entry name" value="Znf_AD"/>
</dbReference>
<name>A0AAV8YAI5_9CUCU</name>
<dbReference type="Pfam" id="PF07776">
    <property type="entry name" value="zf-AD"/>
    <property type="match status" value="1"/>
</dbReference>
<feature type="binding site" evidence="1">
    <location>
        <position position="59"/>
    </location>
    <ligand>
        <name>Zn(2+)</name>
        <dbReference type="ChEBI" id="CHEBI:29105"/>
    </ligand>
</feature>
<gene>
    <name evidence="4" type="ORF">NQ318_010010</name>
</gene>
<keyword evidence="1" id="KW-0863">Zinc-finger</keyword>
<feature type="binding site" evidence="1">
    <location>
        <position position="62"/>
    </location>
    <ligand>
        <name>Zn(2+)</name>
        <dbReference type="ChEBI" id="CHEBI:29105"/>
    </ligand>
</feature>
<evidence type="ECO:0000259" key="3">
    <source>
        <dbReference type="PROSITE" id="PS51915"/>
    </source>
</evidence>
<dbReference type="PANTHER" id="PTHR39942:SF1">
    <property type="entry name" value="BCDNA.LD26519-RELATED"/>
    <property type="match status" value="1"/>
</dbReference>
<dbReference type="PROSITE" id="PS51915">
    <property type="entry name" value="ZAD"/>
    <property type="match status" value="1"/>
</dbReference>
<evidence type="ECO:0000256" key="2">
    <source>
        <dbReference type="SAM" id="MobiDB-lite"/>
    </source>
</evidence>
<protein>
    <recommendedName>
        <fullName evidence="3">ZAD domain-containing protein</fullName>
    </recommendedName>
</protein>
<comment type="caution">
    <text evidence="4">The sequence shown here is derived from an EMBL/GenBank/DDBJ whole genome shotgun (WGS) entry which is preliminary data.</text>
</comment>